<proteinExistence type="predicted"/>
<feature type="transmembrane region" description="Helical" evidence="7">
    <location>
        <begin position="105"/>
        <end position="129"/>
    </location>
</feature>
<reference evidence="9 10" key="1">
    <citation type="submission" date="2019-08" db="EMBL/GenBank/DDBJ databases">
        <title>Archaea genome.</title>
        <authorList>
            <person name="Kajale S."/>
            <person name="Shouche Y."/>
            <person name="Deshpande N."/>
            <person name="Sharma A."/>
        </authorList>
    </citation>
    <scope>NUCLEOTIDE SEQUENCE [LARGE SCALE GENOMIC DNA]</scope>
    <source>
        <strain evidence="9 10">ESP3B_9</strain>
    </source>
</reference>
<evidence type="ECO:0000256" key="3">
    <source>
        <dbReference type="ARBA" id="ARBA00022519"/>
    </source>
</evidence>
<comment type="subcellular location">
    <subcellularLocation>
        <location evidence="1">Cell inner membrane</location>
        <topology evidence="1">Multi-pass membrane protein</topology>
    </subcellularLocation>
</comment>
<name>A0A5D5ANW0_9EURY</name>
<keyword evidence="5 7" id="KW-1133">Transmembrane helix</keyword>
<feature type="transmembrane region" description="Helical" evidence="7">
    <location>
        <begin position="277"/>
        <end position="297"/>
    </location>
</feature>
<organism evidence="9 10">
    <name type="scientific">Natrialba swarupiae</name>
    <dbReference type="NCBI Taxonomy" id="2448032"/>
    <lineage>
        <taxon>Archaea</taxon>
        <taxon>Methanobacteriati</taxon>
        <taxon>Methanobacteriota</taxon>
        <taxon>Stenosarchaea group</taxon>
        <taxon>Halobacteria</taxon>
        <taxon>Halobacteriales</taxon>
        <taxon>Natrialbaceae</taxon>
        <taxon>Natrialba</taxon>
    </lineage>
</organism>
<feature type="transmembrane region" description="Helical" evidence="7">
    <location>
        <begin position="398"/>
        <end position="419"/>
    </location>
</feature>
<dbReference type="NCBIfam" id="TIGR00786">
    <property type="entry name" value="dctM"/>
    <property type="match status" value="1"/>
</dbReference>
<evidence type="ECO:0000259" key="8">
    <source>
        <dbReference type="Pfam" id="PF06808"/>
    </source>
</evidence>
<dbReference type="InterPro" id="IPR010656">
    <property type="entry name" value="DctM"/>
</dbReference>
<feature type="transmembrane region" description="Helical" evidence="7">
    <location>
        <begin position="141"/>
        <end position="167"/>
    </location>
</feature>
<dbReference type="PIRSF" id="PIRSF006066">
    <property type="entry name" value="HI0050"/>
    <property type="match status" value="1"/>
</dbReference>
<keyword evidence="10" id="KW-1185">Reference proteome</keyword>
<accession>A0A5D5ANW0</accession>
<evidence type="ECO:0000256" key="5">
    <source>
        <dbReference type="ARBA" id="ARBA00022989"/>
    </source>
</evidence>
<dbReference type="PANTHER" id="PTHR33362">
    <property type="entry name" value="SIALIC ACID TRAP TRANSPORTER PERMEASE PROTEIN SIAT-RELATED"/>
    <property type="match status" value="1"/>
</dbReference>
<evidence type="ECO:0000256" key="2">
    <source>
        <dbReference type="ARBA" id="ARBA00022475"/>
    </source>
</evidence>
<dbReference type="GO" id="GO:0005886">
    <property type="term" value="C:plasma membrane"/>
    <property type="evidence" value="ECO:0007669"/>
    <property type="project" value="UniProtKB-SubCell"/>
</dbReference>
<keyword evidence="4 7" id="KW-0812">Transmembrane</keyword>
<feature type="transmembrane region" description="Helical" evidence="7">
    <location>
        <begin position="173"/>
        <end position="200"/>
    </location>
</feature>
<comment type="caution">
    <text evidence="9">The sequence shown here is derived from an EMBL/GenBank/DDBJ whole genome shotgun (WGS) entry which is preliminary data.</text>
</comment>
<feature type="transmembrane region" description="Helical" evidence="7">
    <location>
        <begin position="6"/>
        <end position="39"/>
    </location>
</feature>
<gene>
    <name evidence="9" type="ORF">FYC77_07515</name>
</gene>
<dbReference type="Pfam" id="PF06808">
    <property type="entry name" value="DctM"/>
    <property type="match status" value="1"/>
</dbReference>
<feature type="domain" description="TRAP C4-dicarboxylate transport system permease DctM subunit" evidence="8">
    <location>
        <begin position="12"/>
        <end position="422"/>
    </location>
</feature>
<keyword evidence="3" id="KW-0997">Cell inner membrane</keyword>
<sequence>MSPDLLLALLFIGILLALYIIGVPVAFAMGLTCLLLMFSPLISFEPQLIMHQMVTSLDNFIILAVPLFLMTGLYMNMFGMTTSIFDFSEALVGSIRGGIAHVNVVASVIFSGMSGAAQADAAGLGVIEFNAMKERGYDEGYSVAVTGSSSIIGPIIPPSIPVIFYGIMAEESIGALFIAGVVPGLILASVLLLMCTYYAHKKGFERGESWSINRILETFKRAAPALGAPILIIGGIMLGLFTATEAGAVALFYTLLIGFVFYDSPSLKEFLQVSYEGFVTTAALLFIITAAFLYSFMVRRAQIPHVLSDFVTGITTNPLPTLLLLVAILLIIGLMMETIAAITILVPVLLPIIHSAGIDPIHFGIIMILTLMIGLLTPPFGIILFILQKVTGVPLSEIMRSILPFYFPLVGVLILLILFPEITLSLPRLSGLV</sequence>
<feature type="transmembrane region" description="Helical" evidence="7">
    <location>
        <begin position="322"/>
        <end position="350"/>
    </location>
</feature>
<dbReference type="InterPro" id="IPR004681">
    <property type="entry name" value="TRAP_DctM"/>
</dbReference>
<keyword evidence="2" id="KW-1003">Cell membrane</keyword>
<evidence type="ECO:0000313" key="10">
    <source>
        <dbReference type="Proteomes" id="UP000324104"/>
    </source>
</evidence>
<dbReference type="AlphaFoldDB" id="A0A5D5ANW0"/>
<dbReference type="RefSeq" id="WP_149080894.1">
    <property type="nucleotide sequence ID" value="NZ_VTAW01000007.1"/>
</dbReference>
<evidence type="ECO:0000256" key="1">
    <source>
        <dbReference type="ARBA" id="ARBA00004429"/>
    </source>
</evidence>
<keyword evidence="6 7" id="KW-0472">Membrane</keyword>
<evidence type="ECO:0000313" key="9">
    <source>
        <dbReference type="EMBL" id="TYT62607.1"/>
    </source>
</evidence>
<protein>
    <submittedName>
        <fullName evidence="9">TRAP transporter large permease</fullName>
    </submittedName>
</protein>
<dbReference type="PANTHER" id="PTHR33362:SF3">
    <property type="entry name" value="SIALIC ACID TRAP TRANSPORTER PERMEASE PROTEIN SIAT"/>
    <property type="match status" value="1"/>
</dbReference>
<dbReference type="EMBL" id="VTAW01000007">
    <property type="protein sequence ID" value="TYT62607.1"/>
    <property type="molecule type" value="Genomic_DNA"/>
</dbReference>
<dbReference type="Proteomes" id="UP000324104">
    <property type="component" value="Unassembled WGS sequence"/>
</dbReference>
<feature type="transmembrane region" description="Helical" evidence="7">
    <location>
        <begin position="60"/>
        <end position="85"/>
    </location>
</feature>
<evidence type="ECO:0000256" key="6">
    <source>
        <dbReference type="ARBA" id="ARBA00023136"/>
    </source>
</evidence>
<evidence type="ECO:0000256" key="4">
    <source>
        <dbReference type="ARBA" id="ARBA00022692"/>
    </source>
</evidence>
<dbReference type="GO" id="GO:0022857">
    <property type="term" value="F:transmembrane transporter activity"/>
    <property type="evidence" value="ECO:0007669"/>
    <property type="project" value="TreeGrafter"/>
</dbReference>
<feature type="transmembrane region" description="Helical" evidence="7">
    <location>
        <begin position="221"/>
        <end position="241"/>
    </location>
</feature>
<feature type="transmembrane region" description="Helical" evidence="7">
    <location>
        <begin position="362"/>
        <end position="386"/>
    </location>
</feature>
<evidence type="ECO:0000256" key="7">
    <source>
        <dbReference type="SAM" id="Phobius"/>
    </source>
</evidence>